<keyword evidence="6" id="KW-1185">Reference proteome</keyword>
<dbReference type="OrthoDB" id="194358at2759"/>
<dbReference type="AlphaFoldDB" id="A0A1C7NP68"/>
<feature type="region of interest" description="Disordered" evidence="4">
    <location>
        <begin position="393"/>
        <end position="439"/>
    </location>
</feature>
<dbReference type="PROSITE" id="PS50297">
    <property type="entry name" value="ANK_REP_REGION"/>
    <property type="match status" value="2"/>
</dbReference>
<organism evidence="5 6">
    <name type="scientific">Choanephora cucurbitarum</name>
    <dbReference type="NCBI Taxonomy" id="101091"/>
    <lineage>
        <taxon>Eukaryota</taxon>
        <taxon>Fungi</taxon>
        <taxon>Fungi incertae sedis</taxon>
        <taxon>Mucoromycota</taxon>
        <taxon>Mucoromycotina</taxon>
        <taxon>Mucoromycetes</taxon>
        <taxon>Mucorales</taxon>
        <taxon>Mucorineae</taxon>
        <taxon>Choanephoraceae</taxon>
        <taxon>Choanephoroideae</taxon>
        <taxon>Choanephora</taxon>
    </lineage>
</organism>
<evidence type="ECO:0000313" key="5">
    <source>
        <dbReference type="EMBL" id="OBZ90770.1"/>
    </source>
</evidence>
<evidence type="ECO:0000256" key="1">
    <source>
        <dbReference type="ARBA" id="ARBA00022737"/>
    </source>
</evidence>
<dbReference type="InterPro" id="IPR036770">
    <property type="entry name" value="Ankyrin_rpt-contain_sf"/>
</dbReference>
<dbReference type="Proteomes" id="UP000093000">
    <property type="component" value="Unassembled WGS sequence"/>
</dbReference>
<dbReference type="InterPro" id="IPR002110">
    <property type="entry name" value="Ankyrin_rpt"/>
</dbReference>
<protein>
    <submittedName>
        <fullName evidence="5">Uncharacterized protein</fullName>
    </submittedName>
</protein>
<dbReference type="SUPFAM" id="SSF48403">
    <property type="entry name" value="Ankyrin repeat"/>
    <property type="match status" value="1"/>
</dbReference>
<dbReference type="PANTHER" id="PTHR24198">
    <property type="entry name" value="ANKYRIN REPEAT AND PROTEIN KINASE DOMAIN-CONTAINING PROTEIN"/>
    <property type="match status" value="1"/>
</dbReference>
<gene>
    <name evidence="5" type="ORF">A0J61_01188</name>
</gene>
<dbReference type="Pfam" id="PF12796">
    <property type="entry name" value="Ank_2"/>
    <property type="match status" value="1"/>
</dbReference>
<dbReference type="PROSITE" id="PS50088">
    <property type="entry name" value="ANK_REPEAT"/>
    <property type="match status" value="2"/>
</dbReference>
<dbReference type="EMBL" id="LUGH01000034">
    <property type="protein sequence ID" value="OBZ90770.1"/>
    <property type="molecule type" value="Genomic_DNA"/>
</dbReference>
<dbReference type="PANTHER" id="PTHR24198:SF194">
    <property type="entry name" value="INVERSIN-A"/>
    <property type="match status" value="1"/>
</dbReference>
<feature type="repeat" description="ANK" evidence="3">
    <location>
        <begin position="74"/>
        <end position="106"/>
    </location>
</feature>
<evidence type="ECO:0000256" key="4">
    <source>
        <dbReference type="SAM" id="MobiDB-lite"/>
    </source>
</evidence>
<name>A0A1C7NP68_9FUNG</name>
<dbReference type="InParanoid" id="A0A1C7NP68"/>
<evidence type="ECO:0000256" key="3">
    <source>
        <dbReference type="PROSITE-ProRule" id="PRU00023"/>
    </source>
</evidence>
<evidence type="ECO:0000313" key="6">
    <source>
        <dbReference type="Proteomes" id="UP000093000"/>
    </source>
</evidence>
<dbReference type="Gene3D" id="1.25.40.20">
    <property type="entry name" value="Ankyrin repeat-containing domain"/>
    <property type="match status" value="1"/>
</dbReference>
<comment type="caution">
    <text evidence="5">The sequence shown here is derived from an EMBL/GenBank/DDBJ whole genome shotgun (WGS) entry which is preliminary data.</text>
</comment>
<keyword evidence="2 3" id="KW-0040">ANK repeat</keyword>
<keyword evidence="1" id="KW-0677">Repeat</keyword>
<feature type="compositionally biased region" description="Polar residues" evidence="4">
    <location>
        <begin position="420"/>
        <end position="439"/>
    </location>
</feature>
<feature type="repeat" description="ANK" evidence="3">
    <location>
        <begin position="40"/>
        <end position="73"/>
    </location>
</feature>
<evidence type="ECO:0000256" key="2">
    <source>
        <dbReference type="ARBA" id="ARBA00023043"/>
    </source>
</evidence>
<dbReference type="STRING" id="101091.A0A1C7NP68"/>
<sequence length="439" mass="49202">MMKESLKEVILSLHWACITGNVGLVKFALDQGVPVDCTVNGFVPLQLSCISDNNIAVTQYLIDRGADVNIQNATGSTALHVACANGCIKTVDLLIRNHALIDIKDKYGSTPLDIAQAKNEVEIVKRLTKKDTRKSVALPILAHRRTTSDKPVRARRPSMPSIFEKQGHPENFNSISSSSSSSPLPVFISMTPEPISRRSFTLAHRPLSEELQPIPIKHAPDQPIRHHKRGRSAYSTEEFSWGPISDSSSSLYRSILSDGSSSVVTLDHHPDWYGYGIVHPYAEDSYLQSLERRAFHSDPDESSVETEEDVLTPTDHVCASAEELRRESLEKNACSLSDDHISPKSKKPIRELAPYQLKKALPLDPMTTAETKKGWFSSFHAYSHDHPLNLDIQSDLDSLPHSKRKNHSRHVSDEKEKPIYQTQQRSGFFSRWTPSWSKK</sequence>
<proteinExistence type="predicted"/>
<accession>A0A1C7NP68</accession>
<dbReference type="SMART" id="SM00248">
    <property type="entry name" value="ANK"/>
    <property type="match status" value="4"/>
</dbReference>
<reference evidence="5 6" key="1">
    <citation type="submission" date="2016-03" db="EMBL/GenBank/DDBJ databases">
        <title>Choanephora cucurbitarum.</title>
        <authorList>
            <person name="Min B."/>
            <person name="Park H."/>
            <person name="Park J.-H."/>
            <person name="Shin H.-D."/>
            <person name="Choi I.-G."/>
        </authorList>
    </citation>
    <scope>NUCLEOTIDE SEQUENCE [LARGE SCALE GENOMIC DNA]</scope>
    <source>
        <strain evidence="5 6">KUS-F28377</strain>
    </source>
</reference>